<evidence type="ECO:0000313" key="1">
    <source>
        <dbReference type="EMBL" id="MBB6559278.1"/>
    </source>
</evidence>
<comment type="caution">
    <text evidence="1">The sequence shown here is derived from an EMBL/GenBank/DDBJ whole genome shotgun (WGS) entry which is preliminary data.</text>
</comment>
<protein>
    <submittedName>
        <fullName evidence="1">Uncharacterized protein</fullName>
    </submittedName>
</protein>
<reference evidence="1 2" key="1">
    <citation type="submission" date="2020-08" db="EMBL/GenBank/DDBJ databases">
        <title>Functional genomics of gut bacteria from endangered species of beetles.</title>
        <authorList>
            <person name="Carlos-Shanley C."/>
        </authorList>
    </citation>
    <scope>NUCLEOTIDE SEQUENCE [LARGE SCALE GENOMIC DNA]</scope>
    <source>
        <strain evidence="1 2">S00198</strain>
    </source>
</reference>
<evidence type="ECO:0000313" key="2">
    <source>
        <dbReference type="Proteomes" id="UP000575083"/>
    </source>
</evidence>
<proteinExistence type="predicted"/>
<gene>
    <name evidence="1" type="ORF">HNP48_001945</name>
</gene>
<dbReference type="RefSeq" id="WP_184856705.1">
    <property type="nucleotide sequence ID" value="NZ_JACHLK010000003.1"/>
</dbReference>
<dbReference type="AlphaFoldDB" id="A0A7X0PCA5"/>
<organism evidence="1 2">
    <name type="scientific">Acidovorax soli</name>
    <dbReference type="NCBI Taxonomy" id="592050"/>
    <lineage>
        <taxon>Bacteria</taxon>
        <taxon>Pseudomonadati</taxon>
        <taxon>Pseudomonadota</taxon>
        <taxon>Betaproteobacteria</taxon>
        <taxon>Burkholderiales</taxon>
        <taxon>Comamonadaceae</taxon>
        <taxon>Acidovorax</taxon>
    </lineage>
</organism>
<dbReference type="Proteomes" id="UP000575083">
    <property type="component" value="Unassembled WGS sequence"/>
</dbReference>
<keyword evidence="2" id="KW-1185">Reference proteome</keyword>
<sequence length="74" mass="7910">MSESGPFIFGLSVAEFASLARRATREAVRENLRAGIPVTGMVDGVIGEIHSTDALALELLKDDPATEISREPKV</sequence>
<name>A0A7X0PCA5_9BURK</name>
<dbReference type="EMBL" id="JACHLK010000003">
    <property type="protein sequence ID" value="MBB6559278.1"/>
    <property type="molecule type" value="Genomic_DNA"/>
</dbReference>
<accession>A0A7X0PCA5</accession>